<name>A0A2Z7B293_9LAMI</name>
<evidence type="ECO:0000256" key="1">
    <source>
        <dbReference type="SAM" id="MobiDB-lite"/>
    </source>
</evidence>
<reference evidence="2 3" key="1">
    <citation type="journal article" date="2015" name="Proc. Natl. Acad. Sci. U.S.A.">
        <title>The resurrection genome of Boea hygrometrica: A blueprint for survival of dehydration.</title>
        <authorList>
            <person name="Xiao L."/>
            <person name="Yang G."/>
            <person name="Zhang L."/>
            <person name="Yang X."/>
            <person name="Zhao S."/>
            <person name="Ji Z."/>
            <person name="Zhou Q."/>
            <person name="Hu M."/>
            <person name="Wang Y."/>
            <person name="Chen M."/>
            <person name="Xu Y."/>
            <person name="Jin H."/>
            <person name="Xiao X."/>
            <person name="Hu G."/>
            <person name="Bao F."/>
            <person name="Hu Y."/>
            <person name="Wan P."/>
            <person name="Li L."/>
            <person name="Deng X."/>
            <person name="Kuang T."/>
            <person name="Xiang C."/>
            <person name="Zhu J.K."/>
            <person name="Oliver M.J."/>
            <person name="He Y."/>
        </authorList>
    </citation>
    <scope>NUCLEOTIDE SEQUENCE [LARGE SCALE GENOMIC DNA]</scope>
    <source>
        <strain evidence="3">cv. XS01</strain>
    </source>
</reference>
<keyword evidence="3" id="KW-1185">Reference proteome</keyword>
<dbReference type="Proteomes" id="UP000250235">
    <property type="component" value="Unassembled WGS sequence"/>
</dbReference>
<proteinExistence type="predicted"/>
<evidence type="ECO:0000313" key="2">
    <source>
        <dbReference type="EMBL" id="KZV25647.1"/>
    </source>
</evidence>
<feature type="region of interest" description="Disordered" evidence="1">
    <location>
        <begin position="371"/>
        <end position="396"/>
    </location>
</feature>
<sequence length="574" mass="64578">MLRNLMHIMRKLMQIARKLIMGKLMEIARKLMQITHKLMEITFKLMEIARKLITCKLMQIARKMMQITVKMMEITDLQLYQSSNDILYRLVDLLSIYEELSIASARITGMIPLGPEIASVTVKAGSYDAVTHEKFLLMTAIHFGLKINWNKILFDILKEMVTKSSKQAKGFAAQICVLLKGTPNLTLGEAKTFPPLKIPTAKTVGTYVAKNKNITAEEVAEEPPVKKVAKKVAAKRRPAPAVVEPTAKKKMTTVGRAAPTENNLALVPVVQDAKTISVVPAVSPTVQRIRASKRKLILQESDKAVSVEEIVAKVIAETAEIEMEGTETVEPVVMETTEMETVETKSRIDASAITSYDEIINFNVLSNEEGPLVETEKEKEKEKEKATEKDATDKRKQVEKIIDSEDTEPLSKVLELTEKSFSDEESMSIDEILQQIPKDMMLPSVLAEEPTNIRFGRGIELREVHWHKANLQKISIDAKGKETLVEKVVKGNPAKEMFSLICADIDFLVQLRQAIIEEISSFFHSFSLRSLKATQSVSDLAFKEEQNLAWAETDSLQTAVQRRMYIISKYKVLE</sequence>
<evidence type="ECO:0000313" key="3">
    <source>
        <dbReference type="Proteomes" id="UP000250235"/>
    </source>
</evidence>
<protein>
    <recommendedName>
        <fullName evidence="4">Splicing factor 3B subunit 1-like</fullName>
    </recommendedName>
</protein>
<feature type="compositionally biased region" description="Basic and acidic residues" evidence="1">
    <location>
        <begin position="374"/>
        <end position="396"/>
    </location>
</feature>
<dbReference type="EMBL" id="KV011844">
    <property type="protein sequence ID" value="KZV25647.1"/>
    <property type="molecule type" value="Genomic_DNA"/>
</dbReference>
<gene>
    <name evidence="2" type="ORF">F511_32060</name>
</gene>
<evidence type="ECO:0008006" key="4">
    <source>
        <dbReference type="Google" id="ProtNLM"/>
    </source>
</evidence>
<organism evidence="2 3">
    <name type="scientific">Dorcoceras hygrometricum</name>
    <dbReference type="NCBI Taxonomy" id="472368"/>
    <lineage>
        <taxon>Eukaryota</taxon>
        <taxon>Viridiplantae</taxon>
        <taxon>Streptophyta</taxon>
        <taxon>Embryophyta</taxon>
        <taxon>Tracheophyta</taxon>
        <taxon>Spermatophyta</taxon>
        <taxon>Magnoliopsida</taxon>
        <taxon>eudicotyledons</taxon>
        <taxon>Gunneridae</taxon>
        <taxon>Pentapetalae</taxon>
        <taxon>asterids</taxon>
        <taxon>lamiids</taxon>
        <taxon>Lamiales</taxon>
        <taxon>Gesneriaceae</taxon>
        <taxon>Didymocarpoideae</taxon>
        <taxon>Trichosporeae</taxon>
        <taxon>Loxocarpinae</taxon>
        <taxon>Dorcoceras</taxon>
    </lineage>
</organism>
<dbReference type="AlphaFoldDB" id="A0A2Z7B293"/>
<accession>A0A2Z7B293</accession>